<dbReference type="EMBL" id="JAAIUW010000012">
    <property type="protein sequence ID" value="KAF7807372.1"/>
    <property type="molecule type" value="Genomic_DNA"/>
</dbReference>
<keyword evidence="2" id="KW-1185">Reference proteome</keyword>
<dbReference type="Proteomes" id="UP000634136">
    <property type="component" value="Unassembled WGS sequence"/>
</dbReference>
<evidence type="ECO:0000313" key="1">
    <source>
        <dbReference type="EMBL" id="KAF7807372.1"/>
    </source>
</evidence>
<protein>
    <submittedName>
        <fullName evidence="1">Uncharacterized protein</fullName>
    </submittedName>
</protein>
<reference evidence="1" key="1">
    <citation type="submission" date="2020-09" db="EMBL/GenBank/DDBJ databases">
        <title>Genome-Enabled Discovery of Anthraquinone Biosynthesis in Senna tora.</title>
        <authorList>
            <person name="Kang S.-H."/>
            <person name="Pandey R.P."/>
            <person name="Lee C.-M."/>
            <person name="Sim J.-S."/>
            <person name="Jeong J.-T."/>
            <person name="Choi B.-S."/>
            <person name="Jung M."/>
            <person name="Ginzburg D."/>
            <person name="Zhao K."/>
            <person name="Won S.Y."/>
            <person name="Oh T.-J."/>
            <person name="Yu Y."/>
            <person name="Kim N.-H."/>
            <person name="Lee O.R."/>
            <person name="Lee T.-H."/>
            <person name="Bashyal P."/>
            <person name="Kim T.-S."/>
            <person name="Lee W.-H."/>
            <person name="Kawkins C."/>
            <person name="Kim C.-K."/>
            <person name="Kim J.S."/>
            <person name="Ahn B.O."/>
            <person name="Rhee S.Y."/>
            <person name="Sohng J.K."/>
        </authorList>
    </citation>
    <scope>NUCLEOTIDE SEQUENCE</scope>
    <source>
        <tissue evidence="1">Leaf</tissue>
    </source>
</reference>
<organism evidence="1 2">
    <name type="scientific">Senna tora</name>
    <dbReference type="NCBI Taxonomy" id="362788"/>
    <lineage>
        <taxon>Eukaryota</taxon>
        <taxon>Viridiplantae</taxon>
        <taxon>Streptophyta</taxon>
        <taxon>Embryophyta</taxon>
        <taxon>Tracheophyta</taxon>
        <taxon>Spermatophyta</taxon>
        <taxon>Magnoliopsida</taxon>
        <taxon>eudicotyledons</taxon>
        <taxon>Gunneridae</taxon>
        <taxon>Pentapetalae</taxon>
        <taxon>rosids</taxon>
        <taxon>fabids</taxon>
        <taxon>Fabales</taxon>
        <taxon>Fabaceae</taxon>
        <taxon>Caesalpinioideae</taxon>
        <taxon>Cassia clade</taxon>
        <taxon>Senna</taxon>
    </lineage>
</organism>
<comment type="caution">
    <text evidence="1">The sequence shown here is derived from an EMBL/GenBank/DDBJ whole genome shotgun (WGS) entry which is preliminary data.</text>
</comment>
<dbReference type="AlphaFoldDB" id="A0A834SPM0"/>
<name>A0A834SPM0_9FABA</name>
<proteinExistence type="predicted"/>
<evidence type="ECO:0000313" key="2">
    <source>
        <dbReference type="Proteomes" id="UP000634136"/>
    </source>
</evidence>
<gene>
    <name evidence="1" type="ORF">G2W53_039533</name>
</gene>
<accession>A0A834SPM0</accession>
<sequence>MYLGAVIHLFAAYTMEQSEISVTKIQENLESHASWTPESSIENEQYVLRLDPMLTVDAPCSSSKQKHGQDNRTVPMMQLRILGSRPTSSGDTV</sequence>